<dbReference type="EMBL" id="CAKOFQ010007457">
    <property type="protein sequence ID" value="CAH2001621.1"/>
    <property type="molecule type" value="Genomic_DNA"/>
</dbReference>
<proteinExistence type="predicted"/>
<sequence length="137" mass="16112">MYKPFFDDPVKTYGYYNFLTDALDDLKDDDDIVVLPPDAHYLTDEEELDENQLMANRMPQDVSGRLELFRQNSANDEFCSSDEEPLSEVRKRIKINKSKRDDLAWEKCNPKYSIWSEPPLLYAKNSNRKEFKSSTTI</sequence>
<name>A0A9P0LUJ9_ACAOB</name>
<keyword evidence="2" id="KW-1185">Reference proteome</keyword>
<comment type="caution">
    <text evidence="1">The sequence shown here is derived from an EMBL/GenBank/DDBJ whole genome shotgun (WGS) entry which is preliminary data.</text>
</comment>
<dbReference type="Proteomes" id="UP001152888">
    <property type="component" value="Unassembled WGS sequence"/>
</dbReference>
<evidence type="ECO:0000313" key="2">
    <source>
        <dbReference type="Proteomes" id="UP001152888"/>
    </source>
</evidence>
<evidence type="ECO:0000313" key="1">
    <source>
        <dbReference type="EMBL" id="CAH2001621.1"/>
    </source>
</evidence>
<dbReference type="AlphaFoldDB" id="A0A9P0LUJ9"/>
<gene>
    <name evidence="1" type="ORF">ACAOBT_LOCUS26310</name>
</gene>
<dbReference type="OrthoDB" id="10057240at2759"/>
<organism evidence="1 2">
    <name type="scientific">Acanthoscelides obtectus</name>
    <name type="common">Bean weevil</name>
    <name type="synonym">Bruchus obtectus</name>
    <dbReference type="NCBI Taxonomy" id="200917"/>
    <lineage>
        <taxon>Eukaryota</taxon>
        <taxon>Metazoa</taxon>
        <taxon>Ecdysozoa</taxon>
        <taxon>Arthropoda</taxon>
        <taxon>Hexapoda</taxon>
        <taxon>Insecta</taxon>
        <taxon>Pterygota</taxon>
        <taxon>Neoptera</taxon>
        <taxon>Endopterygota</taxon>
        <taxon>Coleoptera</taxon>
        <taxon>Polyphaga</taxon>
        <taxon>Cucujiformia</taxon>
        <taxon>Chrysomeloidea</taxon>
        <taxon>Chrysomelidae</taxon>
        <taxon>Bruchinae</taxon>
        <taxon>Bruchini</taxon>
        <taxon>Acanthoscelides</taxon>
    </lineage>
</organism>
<reference evidence="1" key="1">
    <citation type="submission" date="2022-03" db="EMBL/GenBank/DDBJ databases">
        <authorList>
            <person name="Sayadi A."/>
        </authorList>
    </citation>
    <scope>NUCLEOTIDE SEQUENCE</scope>
</reference>
<protein>
    <submittedName>
        <fullName evidence="1">Uncharacterized protein</fullName>
    </submittedName>
</protein>
<accession>A0A9P0LUJ9</accession>